<evidence type="ECO:0000259" key="9">
    <source>
        <dbReference type="PROSITE" id="PS50157"/>
    </source>
</evidence>
<dbReference type="PROSITE" id="PS50157">
    <property type="entry name" value="ZINC_FINGER_C2H2_2"/>
    <property type="match status" value="9"/>
</dbReference>
<dbReference type="PANTHER" id="PTHR16515:SF49">
    <property type="entry name" value="GASTRULA ZINC FINGER PROTEIN XLCGF49.1-LIKE-RELATED"/>
    <property type="match status" value="1"/>
</dbReference>
<dbReference type="PANTHER" id="PTHR16515">
    <property type="entry name" value="PR DOMAIN ZINC FINGER PROTEIN"/>
    <property type="match status" value="1"/>
</dbReference>
<feature type="compositionally biased region" description="Polar residues" evidence="8">
    <location>
        <begin position="617"/>
        <end position="633"/>
    </location>
</feature>
<feature type="domain" description="C2H2-type" evidence="9">
    <location>
        <begin position="426"/>
        <end position="453"/>
    </location>
</feature>
<accession>A0ABY7G7A9</accession>
<keyword evidence="2" id="KW-0479">Metal-binding</keyword>
<dbReference type="Pfam" id="PF00096">
    <property type="entry name" value="zf-C2H2"/>
    <property type="match status" value="6"/>
</dbReference>
<feature type="compositionally biased region" description="Polar residues" evidence="8">
    <location>
        <begin position="1204"/>
        <end position="1213"/>
    </location>
</feature>
<dbReference type="EMBL" id="CP111027">
    <property type="protein sequence ID" value="WAR29093.1"/>
    <property type="molecule type" value="Genomic_DNA"/>
</dbReference>
<dbReference type="InterPro" id="IPR050331">
    <property type="entry name" value="Zinc_finger"/>
</dbReference>
<evidence type="ECO:0000256" key="5">
    <source>
        <dbReference type="ARBA" id="ARBA00022833"/>
    </source>
</evidence>
<dbReference type="Gene3D" id="3.30.160.60">
    <property type="entry name" value="Classic Zinc Finger"/>
    <property type="match status" value="9"/>
</dbReference>
<feature type="domain" description="C2H2-type" evidence="9">
    <location>
        <begin position="481"/>
        <end position="508"/>
    </location>
</feature>
<evidence type="ECO:0000313" key="10">
    <source>
        <dbReference type="EMBL" id="WAR29093.1"/>
    </source>
</evidence>
<feature type="compositionally biased region" description="Basic and acidic residues" evidence="8">
    <location>
        <begin position="860"/>
        <end position="872"/>
    </location>
</feature>
<feature type="domain" description="C2H2-type" evidence="9">
    <location>
        <begin position="1442"/>
        <end position="1469"/>
    </location>
</feature>
<feature type="domain" description="C2H2-type" evidence="9">
    <location>
        <begin position="370"/>
        <end position="397"/>
    </location>
</feature>
<keyword evidence="4 7" id="KW-0863">Zinc-finger</keyword>
<feature type="compositionally biased region" description="Basic and acidic residues" evidence="8">
    <location>
        <begin position="636"/>
        <end position="660"/>
    </location>
</feature>
<evidence type="ECO:0000256" key="3">
    <source>
        <dbReference type="ARBA" id="ARBA00022737"/>
    </source>
</evidence>
<dbReference type="SUPFAM" id="SSF57667">
    <property type="entry name" value="beta-beta-alpha zinc fingers"/>
    <property type="match status" value="7"/>
</dbReference>
<evidence type="ECO:0000256" key="6">
    <source>
        <dbReference type="ARBA" id="ARBA00023242"/>
    </source>
</evidence>
<feature type="region of interest" description="Disordered" evidence="8">
    <location>
        <begin position="118"/>
        <end position="235"/>
    </location>
</feature>
<organism evidence="10 11">
    <name type="scientific">Mya arenaria</name>
    <name type="common">Soft-shell clam</name>
    <dbReference type="NCBI Taxonomy" id="6604"/>
    <lineage>
        <taxon>Eukaryota</taxon>
        <taxon>Metazoa</taxon>
        <taxon>Spiralia</taxon>
        <taxon>Lophotrochozoa</taxon>
        <taxon>Mollusca</taxon>
        <taxon>Bivalvia</taxon>
        <taxon>Autobranchia</taxon>
        <taxon>Heteroconchia</taxon>
        <taxon>Euheterodonta</taxon>
        <taxon>Imparidentia</taxon>
        <taxon>Neoheterodontei</taxon>
        <taxon>Myida</taxon>
        <taxon>Myoidea</taxon>
        <taxon>Myidae</taxon>
        <taxon>Mya</taxon>
    </lineage>
</organism>
<feature type="domain" description="C2H2-type" evidence="9">
    <location>
        <begin position="397"/>
        <end position="425"/>
    </location>
</feature>
<feature type="compositionally biased region" description="Polar residues" evidence="8">
    <location>
        <begin position="884"/>
        <end position="915"/>
    </location>
</feature>
<keyword evidence="6" id="KW-0539">Nucleus</keyword>
<evidence type="ECO:0000256" key="1">
    <source>
        <dbReference type="ARBA" id="ARBA00004123"/>
    </source>
</evidence>
<feature type="compositionally biased region" description="Basic and acidic residues" evidence="8">
    <location>
        <begin position="1180"/>
        <end position="1200"/>
    </location>
</feature>
<protein>
    <submittedName>
        <fullName evidence="10">ZN287-like protein</fullName>
    </submittedName>
</protein>
<keyword evidence="11" id="KW-1185">Reference proteome</keyword>
<keyword evidence="3" id="KW-0677">Repeat</keyword>
<proteinExistence type="predicted"/>
<feature type="region of interest" description="Disordered" evidence="8">
    <location>
        <begin position="247"/>
        <end position="280"/>
    </location>
</feature>
<dbReference type="Pfam" id="PF13912">
    <property type="entry name" value="zf-C2H2_6"/>
    <property type="match status" value="1"/>
</dbReference>
<feature type="domain" description="C2H2-type" evidence="9">
    <location>
        <begin position="1415"/>
        <end position="1442"/>
    </location>
</feature>
<evidence type="ECO:0000313" key="11">
    <source>
        <dbReference type="Proteomes" id="UP001164746"/>
    </source>
</evidence>
<feature type="compositionally biased region" description="Polar residues" evidence="8">
    <location>
        <begin position="1161"/>
        <end position="1178"/>
    </location>
</feature>
<feature type="region of interest" description="Disordered" evidence="8">
    <location>
        <begin position="838"/>
        <end position="921"/>
    </location>
</feature>
<comment type="subcellular location">
    <subcellularLocation>
        <location evidence="1">Nucleus</location>
    </subcellularLocation>
</comment>
<feature type="domain" description="C2H2-type" evidence="9">
    <location>
        <begin position="453"/>
        <end position="480"/>
    </location>
</feature>
<sequence>MEFVDSRPYLLQSLLLNGALGAEELAANQATFKMAAKRPLTNDPIYPPKKRALYEHKLLHGIENFALNTVTNNTGLVKTASNHDNRETRYLGNKDNVECRGGMWGFNFVDGFPRPRSDSLQSVQSLGSERGETVSMTTIPRDTSPVDTPGPFDHHTPERLPMSSYSSYNPLISKPLFPQSDSDHSTPGENSPDNSPIMMDNTHRQKTEGNRTESNENPLSDRIPHEITGPAAVIGSGDMAMMSQAYTGQGRADTTEQPELNKMGINRRQGDTVEQPGETSMGPLVSLIDRFNAVAPPKSKVRQESDSFVSDGKKISNTLNNIPGQSDINVNTSLKLQNHIAGKENIENPTNVISASSKNIPTKPLNENFYKCSECVKTFSSVSQLNRHLLMHEDRALSCWICGQEFTGSDKLVCHMRTIHKGANPYKCPHCSREFGQYNNLRRHLRVHRDKQFKCQLCEREFNEEFYLKMHMATHTGQRVYSCGVCGTGFPSSHELKIHVKTHSPSQLHTCDVCGKSFSKACVLRQHKKGHSGDRPHKCDSNGCLLQQHKKGLSDDRPHNCPKTFIHRHHLTMHQRSHTVCKQYACTVCGREFAQSSHLYKHLRCHEQEKENVAPAVNSQVQSQGRRSYSGQVTGPRDRETDNGRVRGAERGATRSDTGEGHVGAFRANLMGDQLGQLGGESASKTETDNTNSLQSRQMEFLKHTGGWISGFMYTSAYATKPVLHGGLGSNPAMLNFENMYQAYSSQVQAYYSQLFMMNYMSQGGQSAGYTYSTHLGQPGYEKPLPSSQCRAEKPLSAPLEGEPVKRSRVRNVSQSIHSTAVAVNDVVERNEKTGNVQKTWSCGTNNSQSADKPVAVVGEPKKVLSESEVKLIRNSSSRSNSSKLSPTYPWSNSSKCVSPKSPWSHSKNLSSSVPPRTEENTRNEIAHELLKMSTGMSHVSSEQSAVSTCISNQSKKNAKNDENQRLTDIFNSKSKDMVSGRFTASKHLLKLYKSLPEPGKGLERLQENIKVESDDKAALELNNMIVNDMESEGDDEVNNKSGNTSNGTGNCVDKDVPEYVGSDGRVACGQERGETENVVNMEDNEKVKRVGIDLGMPANDSDIDTNGEINETGNYFVEKMGDLEKLSEQEDWKEVSDSRVYYYDESLEDKVLEIDVELNSSDNSGDASYTNDCSSYDTGRGEQNEIKKEECNSKSHESYLETEAQTSEMVRSQKQKHEDKCQSGGIESRSSGKNHGEMRDEEKTQKMNVSKAVGEVLNENCVNVAKSVHSKHVWSNMAKNEYGLSNENMDNVVLDLSFSGMAREMSGINCDREMGKNQSNLNVANVSNRIVKSLVRRNSEPTENKENVLNDCTIKLDKRQSPRKSVLGKNNSLYLSGNIQGNMTVGKSPRAVLASRTVGSKENSPKENSRQNPYTCDVCDRSFAQRHHLKRHKMSHNEKTYSCSICNRTFKEEFYLQMHARVHTRQVGGVCDICEETVAEDDAWDHLQRHYGNMADNPTFVEIGARVQQIRTARENC</sequence>
<evidence type="ECO:0000256" key="7">
    <source>
        <dbReference type="PROSITE-ProRule" id="PRU00042"/>
    </source>
</evidence>
<feature type="compositionally biased region" description="Low complexity" evidence="8">
    <location>
        <begin position="874"/>
        <end position="883"/>
    </location>
</feature>
<evidence type="ECO:0000256" key="4">
    <source>
        <dbReference type="ARBA" id="ARBA00022771"/>
    </source>
</evidence>
<feature type="domain" description="C2H2-type" evidence="9">
    <location>
        <begin position="509"/>
        <end position="536"/>
    </location>
</feature>
<evidence type="ECO:0000256" key="8">
    <source>
        <dbReference type="SAM" id="MobiDB-lite"/>
    </source>
</evidence>
<feature type="domain" description="C2H2-type" evidence="9">
    <location>
        <begin position="584"/>
        <end position="611"/>
    </location>
</feature>
<feature type="region of interest" description="Disordered" evidence="8">
    <location>
        <begin position="612"/>
        <end position="661"/>
    </location>
</feature>
<dbReference type="InterPro" id="IPR013087">
    <property type="entry name" value="Znf_C2H2_type"/>
</dbReference>
<name>A0ABY7G7A9_MYAAR</name>
<evidence type="ECO:0000256" key="2">
    <source>
        <dbReference type="ARBA" id="ARBA00022723"/>
    </source>
</evidence>
<feature type="compositionally biased region" description="Basic and acidic residues" evidence="8">
    <location>
        <begin position="1235"/>
        <end position="1246"/>
    </location>
</feature>
<feature type="compositionally biased region" description="Polar residues" evidence="8">
    <location>
        <begin position="838"/>
        <end position="851"/>
    </location>
</feature>
<feature type="compositionally biased region" description="Polar residues" evidence="8">
    <location>
        <begin position="118"/>
        <end position="127"/>
    </location>
</feature>
<feature type="compositionally biased region" description="Low complexity" evidence="8">
    <location>
        <begin position="1040"/>
        <end position="1051"/>
    </location>
</feature>
<feature type="region of interest" description="Disordered" evidence="8">
    <location>
        <begin position="1032"/>
        <end position="1057"/>
    </location>
</feature>
<dbReference type="InterPro" id="IPR036236">
    <property type="entry name" value="Znf_C2H2_sf"/>
</dbReference>
<gene>
    <name evidence="10" type="ORF">MAR_002661</name>
</gene>
<dbReference type="PROSITE" id="PS00028">
    <property type="entry name" value="ZINC_FINGER_C2H2_1"/>
    <property type="match status" value="9"/>
</dbReference>
<dbReference type="SMART" id="SM00355">
    <property type="entry name" value="ZnF_C2H2"/>
    <property type="match status" value="11"/>
</dbReference>
<feature type="compositionally biased region" description="Basic and acidic residues" evidence="8">
    <location>
        <begin position="201"/>
        <end position="214"/>
    </location>
</feature>
<keyword evidence="5" id="KW-0862">Zinc</keyword>
<feature type="region of interest" description="Disordered" evidence="8">
    <location>
        <begin position="1161"/>
        <end position="1248"/>
    </location>
</feature>
<dbReference type="Proteomes" id="UP001164746">
    <property type="component" value="Chromosome 16"/>
</dbReference>
<reference evidence="10" key="1">
    <citation type="submission" date="2022-11" db="EMBL/GenBank/DDBJ databases">
        <title>Centuries of genome instability and evolution in soft-shell clam transmissible cancer (bioRxiv).</title>
        <authorList>
            <person name="Hart S.F.M."/>
            <person name="Yonemitsu M.A."/>
            <person name="Giersch R.M."/>
            <person name="Beal B.F."/>
            <person name="Arriagada G."/>
            <person name="Davis B.W."/>
            <person name="Ostrander E.A."/>
            <person name="Goff S.P."/>
            <person name="Metzger M.J."/>
        </authorList>
    </citation>
    <scope>NUCLEOTIDE SEQUENCE</scope>
    <source>
        <strain evidence="10">MELC-2E11</strain>
        <tissue evidence="10">Siphon/mantle</tissue>
    </source>
</reference>